<protein>
    <submittedName>
        <fullName evidence="3">Scaffold/adaptor protein</fullName>
    </submittedName>
</protein>
<comment type="caution">
    <text evidence="3">The sequence shown here is derived from an EMBL/GenBank/DDBJ whole genome shotgun (WGS) entry which is preliminary data.</text>
</comment>
<dbReference type="CDD" id="cd13170">
    <property type="entry name" value="RanBD_NUP50"/>
    <property type="match status" value="1"/>
</dbReference>
<keyword evidence="4" id="KW-1185">Reference proteome</keyword>
<evidence type="ECO:0000313" key="4">
    <source>
        <dbReference type="Proteomes" id="UP001454036"/>
    </source>
</evidence>
<sequence>MRGTKRLAVSDSNSMLNDSSGKKVFGGWKTDSSRPESSQTQQQLVSTLPFDMQRADLSRQHVRALNTQFASWVQSQLQNHPDELWQDGARDYLNHASHIMEKFDDVVNWLKENVANGETGVVSGSERKNIRTDIKDSNKSGAVATSLTGTTGSSWGFGGQNNVLSNSNGVDKPSSATLGNALGGASSIDENNKSVGSLPSTTGIFGGSWGSGGPKSSESKQISNNLSSDKTINTPANTTASVGSTVASFGDTTPSFGGTAASFGSTTPSFGGTAANFGSTVASFGGTTPSFGGTTPSLGGSWSSGTSFNNNSPFSFGIQTSVASSQSSMPVTSCGANEEEEGEDAAEQPGSPSVKTTEEKGIMVVHEVKCKLYVKSTDPESGWKDKGTGQLSIKCKEGMTKGTKESKPTIIVRNDVGRVSLNALLYPGIKTNLQKNAVVAIFHSSGDGDDINSVVARTFLMRTRTVEDRDKLAAAIKEYAPTA</sequence>
<organism evidence="3 4">
    <name type="scientific">Lithospermum erythrorhizon</name>
    <name type="common">Purple gromwell</name>
    <name type="synonym">Lithospermum officinale var. erythrorhizon</name>
    <dbReference type="NCBI Taxonomy" id="34254"/>
    <lineage>
        <taxon>Eukaryota</taxon>
        <taxon>Viridiplantae</taxon>
        <taxon>Streptophyta</taxon>
        <taxon>Embryophyta</taxon>
        <taxon>Tracheophyta</taxon>
        <taxon>Spermatophyta</taxon>
        <taxon>Magnoliopsida</taxon>
        <taxon>eudicotyledons</taxon>
        <taxon>Gunneridae</taxon>
        <taxon>Pentapetalae</taxon>
        <taxon>asterids</taxon>
        <taxon>lamiids</taxon>
        <taxon>Boraginales</taxon>
        <taxon>Boraginaceae</taxon>
        <taxon>Boraginoideae</taxon>
        <taxon>Lithospermeae</taxon>
        <taxon>Lithospermum</taxon>
    </lineage>
</organism>
<accession>A0AAV3QJI4</accession>
<name>A0AAV3QJI4_LITER</name>
<evidence type="ECO:0000259" key="2">
    <source>
        <dbReference type="SMART" id="SM00160"/>
    </source>
</evidence>
<dbReference type="AlphaFoldDB" id="A0AAV3QJI4"/>
<dbReference type="SMART" id="SM00160">
    <property type="entry name" value="RanBD"/>
    <property type="match status" value="1"/>
</dbReference>
<feature type="region of interest" description="Disordered" evidence="1">
    <location>
        <begin position="327"/>
        <end position="359"/>
    </location>
</feature>
<dbReference type="InterPro" id="IPR011993">
    <property type="entry name" value="PH-like_dom_sf"/>
</dbReference>
<feature type="compositionally biased region" description="Polar residues" evidence="1">
    <location>
        <begin position="220"/>
        <end position="234"/>
    </location>
</feature>
<feature type="region of interest" description="Disordered" evidence="1">
    <location>
        <begin position="1"/>
        <end position="42"/>
    </location>
</feature>
<feature type="domain" description="RanBD1" evidence="2">
    <location>
        <begin position="346"/>
        <end position="479"/>
    </location>
</feature>
<dbReference type="Gene3D" id="2.30.29.30">
    <property type="entry name" value="Pleckstrin-homology domain (PH domain)/Phosphotyrosine-binding domain (PTB)"/>
    <property type="match status" value="1"/>
</dbReference>
<dbReference type="SUPFAM" id="SSF50729">
    <property type="entry name" value="PH domain-like"/>
    <property type="match status" value="1"/>
</dbReference>
<feature type="region of interest" description="Disordered" evidence="1">
    <location>
        <begin position="205"/>
        <end position="234"/>
    </location>
</feature>
<dbReference type="Proteomes" id="UP001454036">
    <property type="component" value="Unassembled WGS sequence"/>
</dbReference>
<reference evidence="3 4" key="1">
    <citation type="submission" date="2024-01" db="EMBL/GenBank/DDBJ databases">
        <title>The complete chloroplast genome sequence of Lithospermum erythrorhizon: insights into the phylogenetic relationship among Boraginaceae species and the maternal lineages of purple gromwells.</title>
        <authorList>
            <person name="Okada T."/>
            <person name="Watanabe K."/>
        </authorList>
    </citation>
    <scope>NUCLEOTIDE SEQUENCE [LARGE SCALE GENOMIC DNA]</scope>
</reference>
<dbReference type="InterPro" id="IPR000156">
    <property type="entry name" value="Ran_bind_dom"/>
</dbReference>
<evidence type="ECO:0000256" key="1">
    <source>
        <dbReference type="SAM" id="MobiDB-lite"/>
    </source>
</evidence>
<dbReference type="EMBL" id="BAABME010004871">
    <property type="protein sequence ID" value="GAA0163853.1"/>
    <property type="molecule type" value="Genomic_DNA"/>
</dbReference>
<proteinExistence type="predicted"/>
<feature type="compositionally biased region" description="Polar residues" evidence="1">
    <location>
        <begin position="10"/>
        <end position="19"/>
    </location>
</feature>
<gene>
    <name evidence="3" type="ORF">LIER_19624</name>
</gene>
<feature type="compositionally biased region" description="Acidic residues" evidence="1">
    <location>
        <begin position="337"/>
        <end position="346"/>
    </location>
</feature>
<evidence type="ECO:0000313" key="3">
    <source>
        <dbReference type="EMBL" id="GAA0163853.1"/>
    </source>
</evidence>